<comment type="similarity">
    <text evidence="2 7">Belongs to the TRAPP small subunits family. BET3 subfamily.</text>
</comment>
<comment type="caution">
    <text evidence="8">The sequence shown here is derived from an EMBL/GenBank/DDBJ whole genome shotgun (WGS) entry which is preliminary data.</text>
</comment>
<evidence type="ECO:0000313" key="8">
    <source>
        <dbReference type="EMBL" id="KAK7205282.1"/>
    </source>
</evidence>
<evidence type="ECO:0000256" key="1">
    <source>
        <dbReference type="ARBA" id="ARBA00004240"/>
    </source>
</evidence>
<dbReference type="CDD" id="cd14943">
    <property type="entry name" value="TRAPPC5_Trs31"/>
    <property type="match status" value="1"/>
</dbReference>
<keyword evidence="5 7" id="KW-0931">ER-Golgi transport</keyword>
<dbReference type="EMBL" id="JBBJBU010000005">
    <property type="protein sequence ID" value="KAK7205282.1"/>
    <property type="molecule type" value="Genomic_DNA"/>
</dbReference>
<dbReference type="InterPro" id="IPR024096">
    <property type="entry name" value="NO_sig/Golgi_transp_ligand-bd"/>
</dbReference>
<dbReference type="SUPFAM" id="SSF111126">
    <property type="entry name" value="Ligand-binding domain in the NO signalling and Golgi transport"/>
    <property type="match status" value="1"/>
</dbReference>
<evidence type="ECO:0000256" key="7">
    <source>
        <dbReference type="PIRNR" id="PIRNR017479"/>
    </source>
</evidence>
<evidence type="ECO:0000256" key="2">
    <source>
        <dbReference type="ARBA" id="ARBA00006218"/>
    </source>
</evidence>
<accession>A0ABR1F621</accession>
<dbReference type="Proteomes" id="UP001498771">
    <property type="component" value="Unassembled WGS sequence"/>
</dbReference>
<comment type="function">
    <text evidence="7">Plays a key role in the late stages of endoplasmic reticulum to Golgi traffic.</text>
</comment>
<protein>
    <recommendedName>
        <fullName evidence="7">Trafficking protein particle complex subunit</fullName>
    </recommendedName>
</protein>
<dbReference type="RefSeq" id="XP_064768315.1">
    <property type="nucleotide sequence ID" value="XM_064912500.1"/>
</dbReference>
<evidence type="ECO:0000256" key="4">
    <source>
        <dbReference type="ARBA" id="ARBA00022824"/>
    </source>
</evidence>
<comment type="subcellular location">
    <subcellularLocation>
        <location evidence="1">Endoplasmic reticulum</location>
    </subcellularLocation>
    <subcellularLocation>
        <location evidence="7">Golgi apparatus</location>
        <location evidence="7">cis-Golgi network</location>
    </subcellularLocation>
</comment>
<keyword evidence="9" id="KW-1185">Reference proteome</keyword>
<evidence type="ECO:0000256" key="5">
    <source>
        <dbReference type="ARBA" id="ARBA00022892"/>
    </source>
</evidence>
<dbReference type="PIRSF" id="PIRSF017479">
    <property type="entry name" value="TRAPP_I_complex_Trs31"/>
    <property type="match status" value="1"/>
</dbReference>
<dbReference type="InterPro" id="IPR007194">
    <property type="entry name" value="TRAPP_component"/>
</dbReference>
<keyword evidence="6 7" id="KW-0333">Golgi apparatus</keyword>
<organism evidence="8 9">
    <name type="scientific">Myxozyma melibiosi</name>
    <dbReference type="NCBI Taxonomy" id="54550"/>
    <lineage>
        <taxon>Eukaryota</taxon>
        <taxon>Fungi</taxon>
        <taxon>Dikarya</taxon>
        <taxon>Ascomycota</taxon>
        <taxon>Saccharomycotina</taxon>
        <taxon>Lipomycetes</taxon>
        <taxon>Lipomycetales</taxon>
        <taxon>Lipomycetaceae</taxon>
        <taxon>Myxozyma</taxon>
    </lineage>
</organism>
<proteinExistence type="inferred from homology"/>
<dbReference type="InterPro" id="IPR016696">
    <property type="entry name" value="TRAPP-I_su5"/>
</dbReference>
<keyword evidence="4 7" id="KW-0256">Endoplasmic reticulum</keyword>
<dbReference type="Pfam" id="PF04051">
    <property type="entry name" value="TRAPP"/>
    <property type="match status" value="1"/>
</dbReference>
<sequence>MRGVGTGHVDSSLHRGVTASAQALISSAVDTSSLSCYSDFASLLITMSKMQSSSRASSDKLSLRSSAPSSVLAPRRATIYDRNVNRRAPDLALSAFAFLFSEMVQYSQKNVKGVQEMENKLSAYGYHVGQRVLELSAIREIKNAKRETRVLGLLQFINTTIWKAIFGKPADALEKSKDQEDEYMIIDNDPISNKYISVPKDMPSLDCASFQAGVIEAVMDGCQFPARVTAHSVPTDLHPLKTVFLVKLDPLVLERERYMR</sequence>
<name>A0ABR1F621_9ASCO</name>
<evidence type="ECO:0000256" key="3">
    <source>
        <dbReference type="ARBA" id="ARBA00022448"/>
    </source>
</evidence>
<evidence type="ECO:0000256" key="6">
    <source>
        <dbReference type="ARBA" id="ARBA00023034"/>
    </source>
</evidence>
<dbReference type="PANTHER" id="PTHR20902">
    <property type="entry name" value="41-2 PROTEIN ANTIGEN-RELATED"/>
    <property type="match status" value="1"/>
</dbReference>
<keyword evidence="3 7" id="KW-0813">Transport</keyword>
<dbReference type="PANTHER" id="PTHR20902:SF0">
    <property type="entry name" value="TRAFFICKING PROTEIN PARTICLE COMPLEX SUBUNIT 5"/>
    <property type="match status" value="1"/>
</dbReference>
<dbReference type="GeneID" id="90038012"/>
<dbReference type="Gene3D" id="3.30.1380.20">
    <property type="entry name" value="Trafficking protein particle complex subunit 3"/>
    <property type="match status" value="1"/>
</dbReference>
<gene>
    <name evidence="8" type="ORF">BZA70DRAFT_277768</name>
</gene>
<evidence type="ECO:0000313" key="9">
    <source>
        <dbReference type="Proteomes" id="UP001498771"/>
    </source>
</evidence>
<reference evidence="8 9" key="1">
    <citation type="submission" date="2024-03" db="EMBL/GenBank/DDBJ databases">
        <title>Genome-scale model development and genomic sequencing of the oleaginous clade Lipomyces.</title>
        <authorList>
            <consortium name="Lawrence Berkeley National Laboratory"/>
            <person name="Czajka J.J."/>
            <person name="Han Y."/>
            <person name="Kim J."/>
            <person name="Mondo S.J."/>
            <person name="Hofstad B.A."/>
            <person name="Robles A."/>
            <person name="Haridas S."/>
            <person name="Riley R."/>
            <person name="LaButti K."/>
            <person name="Pangilinan J."/>
            <person name="Andreopoulos W."/>
            <person name="Lipzen A."/>
            <person name="Yan J."/>
            <person name="Wang M."/>
            <person name="Ng V."/>
            <person name="Grigoriev I.V."/>
            <person name="Spatafora J.W."/>
            <person name="Magnuson J.K."/>
            <person name="Baker S.E."/>
            <person name="Pomraning K.R."/>
        </authorList>
    </citation>
    <scope>NUCLEOTIDE SEQUENCE [LARGE SCALE GENOMIC DNA]</scope>
    <source>
        <strain evidence="8 9">Phaff 52-87</strain>
    </source>
</reference>
<comment type="subunit">
    <text evidence="7">Part of the multisubunit TRAPP (transport protein particle) complex.</text>
</comment>